<keyword evidence="3 6" id="KW-0812">Transmembrane</keyword>
<reference evidence="8 9" key="1">
    <citation type="submission" date="2017-06" db="EMBL/GenBank/DDBJ databases">
        <authorList>
            <person name="Kim H.J."/>
            <person name="Triplett B.A."/>
        </authorList>
    </citation>
    <scope>NUCLEOTIDE SEQUENCE [LARGE SCALE GENOMIC DNA]</scope>
    <source>
        <strain evidence="8 9">CGMCC 4.5593</strain>
    </source>
</reference>
<dbReference type="InterPro" id="IPR020846">
    <property type="entry name" value="MFS_dom"/>
</dbReference>
<feature type="transmembrane region" description="Helical" evidence="6">
    <location>
        <begin position="152"/>
        <end position="174"/>
    </location>
</feature>
<sequence>MATLTRTTAGPAGTDGDRGVRLTIALAVLGVFVTYVPITAVSVSLTTIGTSTGSSTADLQWVTDSYIIPMAATILSAGVFGDLHGRRRVFLAGMAITVLGAAIAMVAGTVAGGLHLLWVGQAVTGAGAGLLLPTTLALIAHAVPDLRARARYIALWATGLVLGLAAGPLISGTILRYAGWGWIFLPIIALAVVAGLLAALRLPESKSPQGRRLDWPGQITATVAIAASIFGVIEGGQAGWGAPSTIAGLVVGVAALAVFLRVEARSASPILQLSLFRLPAFRAASFSALAALFAIVGGLFLLSLFFGAGQHLSPLEIGVRLLFVNGVTAVANPFVGRLLAHRQPITLLAIGLGLGAVAMLLLTGLGTNTSFADAAWRLTVLGVADAFMLSAVAVAAIHAVPHHLAGMAAAANTAVRQYGGALGPAVLGVVLSSRMAGGASMVSALHTALIVNAVVLLVAAALCVATSTRQPALS</sequence>
<dbReference type="PROSITE" id="PS50850">
    <property type="entry name" value="MFS"/>
    <property type="match status" value="1"/>
</dbReference>
<dbReference type="Gene3D" id="1.20.1720.10">
    <property type="entry name" value="Multidrug resistance protein D"/>
    <property type="match status" value="1"/>
</dbReference>
<evidence type="ECO:0000256" key="3">
    <source>
        <dbReference type="ARBA" id="ARBA00022692"/>
    </source>
</evidence>
<dbReference type="SUPFAM" id="SSF103473">
    <property type="entry name" value="MFS general substrate transporter"/>
    <property type="match status" value="1"/>
</dbReference>
<name>A0A239NVG8_9ACTN</name>
<dbReference type="RefSeq" id="WP_245871204.1">
    <property type="nucleotide sequence ID" value="NZ_FZPH01000011.1"/>
</dbReference>
<feature type="transmembrane region" description="Helical" evidence="6">
    <location>
        <begin position="215"/>
        <end position="233"/>
    </location>
</feature>
<dbReference type="PANTHER" id="PTHR42718:SF9">
    <property type="entry name" value="MAJOR FACILITATOR SUPERFAMILY MULTIDRUG TRANSPORTER MFSC"/>
    <property type="match status" value="1"/>
</dbReference>
<dbReference type="InterPro" id="IPR036259">
    <property type="entry name" value="MFS_trans_sf"/>
</dbReference>
<evidence type="ECO:0000256" key="1">
    <source>
        <dbReference type="ARBA" id="ARBA00004651"/>
    </source>
</evidence>
<feature type="transmembrane region" description="Helical" evidence="6">
    <location>
        <begin position="378"/>
        <end position="397"/>
    </location>
</feature>
<proteinExistence type="predicted"/>
<dbReference type="GO" id="GO:0022857">
    <property type="term" value="F:transmembrane transporter activity"/>
    <property type="evidence" value="ECO:0007669"/>
    <property type="project" value="InterPro"/>
</dbReference>
<feature type="transmembrane region" description="Helical" evidence="6">
    <location>
        <begin position="347"/>
        <end position="366"/>
    </location>
</feature>
<dbReference type="InterPro" id="IPR011701">
    <property type="entry name" value="MFS"/>
</dbReference>
<feature type="transmembrane region" description="Helical" evidence="6">
    <location>
        <begin position="180"/>
        <end position="203"/>
    </location>
</feature>
<feature type="transmembrane region" description="Helical" evidence="6">
    <location>
        <begin position="239"/>
        <end position="262"/>
    </location>
</feature>
<feature type="transmembrane region" description="Helical" evidence="6">
    <location>
        <begin position="117"/>
        <end position="140"/>
    </location>
</feature>
<evidence type="ECO:0000256" key="4">
    <source>
        <dbReference type="ARBA" id="ARBA00022989"/>
    </source>
</evidence>
<dbReference type="CDD" id="cd17321">
    <property type="entry name" value="MFS_MMR_MDR_like"/>
    <property type="match status" value="1"/>
</dbReference>
<feature type="transmembrane region" description="Helical" evidence="6">
    <location>
        <begin position="66"/>
        <end position="83"/>
    </location>
</feature>
<comment type="subcellular location">
    <subcellularLocation>
        <location evidence="1">Cell membrane</location>
        <topology evidence="1">Multi-pass membrane protein</topology>
    </subcellularLocation>
</comment>
<evidence type="ECO:0000313" key="8">
    <source>
        <dbReference type="EMBL" id="SNT58856.1"/>
    </source>
</evidence>
<dbReference type="AlphaFoldDB" id="A0A239NVG8"/>
<feature type="domain" description="Major facilitator superfamily (MFS) profile" evidence="7">
    <location>
        <begin position="23"/>
        <end position="471"/>
    </location>
</feature>
<dbReference type="Gene3D" id="1.20.1250.20">
    <property type="entry name" value="MFS general substrate transporter like domains"/>
    <property type="match status" value="1"/>
</dbReference>
<protein>
    <submittedName>
        <fullName evidence="8">Drug resistance transporter, EmrB/QacA subfamily</fullName>
    </submittedName>
</protein>
<evidence type="ECO:0000259" key="7">
    <source>
        <dbReference type="PROSITE" id="PS50850"/>
    </source>
</evidence>
<accession>A0A239NVG8</accession>
<dbReference type="Proteomes" id="UP000198362">
    <property type="component" value="Unassembled WGS sequence"/>
</dbReference>
<feature type="transmembrane region" description="Helical" evidence="6">
    <location>
        <begin position="443"/>
        <end position="465"/>
    </location>
</feature>
<keyword evidence="4 6" id="KW-1133">Transmembrane helix</keyword>
<evidence type="ECO:0000256" key="6">
    <source>
        <dbReference type="SAM" id="Phobius"/>
    </source>
</evidence>
<dbReference type="PANTHER" id="PTHR42718">
    <property type="entry name" value="MAJOR FACILITATOR SUPERFAMILY MULTIDRUG TRANSPORTER MFSC"/>
    <property type="match status" value="1"/>
</dbReference>
<evidence type="ECO:0000313" key="9">
    <source>
        <dbReference type="Proteomes" id="UP000198362"/>
    </source>
</evidence>
<dbReference type="Pfam" id="PF07690">
    <property type="entry name" value="MFS_1"/>
    <property type="match status" value="1"/>
</dbReference>
<keyword evidence="2" id="KW-0813">Transport</keyword>
<dbReference type="InterPro" id="IPR022324">
    <property type="entry name" value="Bacilysin_exporter_BacE_put"/>
</dbReference>
<dbReference type="PRINTS" id="PR01988">
    <property type="entry name" value="EXPORTERBACE"/>
</dbReference>
<feature type="transmembrane region" description="Helical" evidence="6">
    <location>
        <begin position="90"/>
        <end position="111"/>
    </location>
</feature>
<evidence type="ECO:0000256" key="2">
    <source>
        <dbReference type="ARBA" id="ARBA00022448"/>
    </source>
</evidence>
<feature type="transmembrane region" description="Helical" evidence="6">
    <location>
        <begin position="24"/>
        <end position="46"/>
    </location>
</feature>
<gene>
    <name evidence="8" type="ORF">SAMN05421812_11179</name>
</gene>
<evidence type="ECO:0000256" key="5">
    <source>
        <dbReference type="ARBA" id="ARBA00023136"/>
    </source>
</evidence>
<keyword evidence="9" id="KW-1185">Reference proteome</keyword>
<organism evidence="8 9">
    <name type="scientific">Asanoa hainanensis</name>
    <dbReference type="NCBI Taxonomy" id="560556"/>
    <lineage>
        <taxon>Bacteria</taxon>
        <taxon>Bacillati</taxon>
        <taxon>Actinomycetota</taxon>
        <taxon>Actinomycetes</taxon>
        <taxon>Micromonosporales</taxon>
        <taxon>Micromonosporaceae</taxon>
        <taxon>Asanoa</taxon>
    </lineage>
</organism>
<feature type="transmembrane region" description="Helical" evidence="6">
    <location>
        <begin position="283"/>
        <end position="305"/>
    </location>
</feature>
<dbReference type="GO" id="GO:0005886">
    <property type="term" value="C:plasma membrane"/>
    <property type="evidence" value="ECO:0007669"/>
    <property type="project" value="UniProtKB-SubCell"/>
</dbReference>
<dbReference type="EMBL" id="FZPH01000011">
    <property type="protein sequence ID" value="SNT58856.1"/>
    <property type="molecule type" value="Genomic_DNA"/>
</dbReference>
<keyword evidence="5 6" id="KW-0472">Membrane</keyword>